<gene>
    <name evidence="2" type="ORF">S06H3_23028</name>
</gene>
<dbReference type="AlphaFoldDB" id="X1LNA3"/>
<feature type="non-terminal residue" evidence="2">
    <location>
        <position position="1"/>
    </location>
</feature>
<organism evidence="2">
    <name type="scientific">marine sediment metagenome</name>
    <dbReference type="NCBI Taxonomy" id="412755"/>
    <lineage>
        <taxon>unclassified sequences</taxon>
        <taxon>metagenomes</taxon>
        <taxon>ecological metagenomes</taxon>
    </lineage>
</organism>
<comment type="caution">
    <text evidence="2">The sequence shown here is derived from an EMBL/GenBank/DDBJ whole genome shotgun (WGS) entry which is preliminary data.</text>
</comment>
<protein>
    <submittedName>
        <fullName evidence="2">Uncharacterized protein</fullName>
    </submittedName>
</protein>
<sequence length="205" mass="23985">EDYTVTRWNLARIQADKYVKVAEKLPKNFCQLLTKARKVSIERLFQLLPNDQTEFNLTPEEVEELMLLPPDEFKKELAEIAGYDRSKHGSRGPSDIERPRISRDRYRDQQKKITRLKEKFDTALNEKDELVGEIEKMEKRIEDLKRVTSPDKNKNELIQENKNLLFKLAELEKLVDADKVLNFVGESGIRYALEAISECSIIFGR</sequence>
<proteinExistence type="predicted"/>
<evidence type="ECO:0000256" key="1">
    <source>
        <dbReference type="SAM" id="MobiDB-lite"/>
    </source>
</evidence>
<accession>X1LNA3</accession>
<feature type="region of interest" description="Disordered" evidence="1">
    <location>
        <begin position="84"/>
        <end position="109"/>
    </location>
</feature>
<reference evidence="2" key="1">
    <citation type="journal article" date="2014" name="Front. Microbiol.">
        <title>High frequency of phylogenetically diverse reductive dehalogenase-homologous genes in deep subseafloor sedimentary metagenomes.</title>
        <authorList>
            <person name="Kawai M."/>
            <person name="Futagami T."/>
            <person name="Toyoda A."/>
            <person name="Takaki Y."/>
            <person name="Nishi S."/>
            <person name="Hori S."/>
            <person name="Arai W."/>
            <person name="Tsubouchi T."/>
            <person name="Morono Y."/>
            <person name="Uchiyama I."/>
            <person name="Ito T."/>
            <person name="Fujiyama A."/>
            <person name="Inagaki F."/>
            <person name="Takami H."/>
        </authorList>
    </citation>
    <scope>NUCLEOTIDE SEQUENCE</scope>
    <source>
        <strain evidence="2">Expedition CK06-06</strain>
    </source>
</reference>
<feature type="compositionally biased region" description="Basic and acidic residues" evidence="1">
    <location>
        <begin position="94"/>
        <end position="109"/>
    </location>
</feature>
<name>X1LNA3_9ZZZZ</name>
<feature type="non-terminal residue" evidence="2">
    <location>
        <position position="205"/>
    </location>
</feature>
<dbReference type="EMBL" id="BARV01012431">
    <property type="protein sequence ID" value="GAI03875.1"/>
    <property type="molecule type" value="Genomic_DNA"/>
</dbReference>
<evidence type="ECO:0000313" key="2">
    <source>
        <dbReference type="EMBL" id="GAI03875.1"/>
    </source>
</evidence>